<gene>
    <name evidence="1" type="ORF">ERS007703_05429</name>
</gene>
<protein>
    <submittedName>
        <fullName evidence="1">Uncharacterized protein</fullName>
    </submittedName>
</protein>
<name>A0A0U0TJ23_MYCTX</name>
<sequence length="84" mass="8458">MANSRPASSAGVRDRLELTVVGWIRPASIIAASIGAMSPLSISAGSQPGAIVGPLNAEASTCTAVGVTPLRRICSTRSPMRAAP</sequence>
<dbReference type="Proteomes" id="UP000038802">
    <property type="component" value="Unassembled WGS sequence"/>
</dbReference>
<evidence type="ECO:0000313" key="2">
    <source>
        <dbReference type="Proteomes" id="UP000038802"/>
    </source>
</evidence>
<proteinExistence type="predicted"/>
<organism evidence="1 2">
    <name type="scientific">Mycobacterium tuberculosis</name>
    <dbReference type="NCBI Taxonomy" id="1773"/>
    <lineage>
        <taxon>Bacteria</taxon>
        <taxon>Bacillati</taxon>
        <taxon>Actinomycetota</taxon>
        <taxon>Actinomycetes</taxon>
        <taxon>Mycobacteriales</taxon>
        <taxon>Mycobacteriaceae</taxon>
        <taxon>Mycobacterium</taxon>
        <taxon>Mycobacterium tuberculosis complex</taxon>
    </lineage>
</organism>
<dbReference type="EMBL" id="CSAE01001530">
    <property type="protein sequence ID" value="COX71698.1"/>
    <property type="molecule type" value="Genomic_DNA"/>
</dbReference>
<evidence type="ECO:0000313" key="1">
    <source>
        <dbReference type="EMBL" id="COX71698.1"/>
    </source>
</evidence>
<dbReference type="AlphaFoldDB" id="A0A0U0TJ23"/>
<reference evidence="2" key="1">
    <citation type="submission" date="2015-03" db="EMBL/GenBank/DDBJ databases">
        <authorList>
            <consortium name="Pathogen Informatics"/>
        </authorList>
    </citation>
    <scope>NUCLEOTIDE SEQUENCE [LARGE SCALE GENOMIC DNA]</scope>
    <source>
        <strain evidence="2">K00500041</strain>
    </source>
</reference>
<accession>A0A0U0TJ23</accession>